<dbReference type="EMBL" id="IACT01001687">
    <property type="protein sequence ID" value="LAC21025.1"/>
    <property type="molecule type" value="mRNA"/>
</dbReference>
<feature type="transmembrane region" description="Helical" evidence="7">
    <location>
        <begin position="171"/>
        <end position="193"/>
    </location>
</feature>
<evidence type="ECO:0000256" key="7">
    <source>
        <dbReference type="RuleBase" id="RU361216"/>
    </source>
</evidence>
<dbReference type="InterPro" id="IPR036458">
    <property type="entry name" value="Na:dicarbo_symporter_sf"/>
</dbReference>
<dbReference type="GO" id="GO:0005886">
    <property type="term" value="C:plasma membrane"/>
    <property type="evidence" value="ECO:0007669"/>
    <property type="project" value="TreeGrafter"/>
</dbReference>
<feature type="transmembrane region" description="Helical" evidence="7">
    <location>
        <begin position="309"/>
        <end position="330"/>
    </location>
</feature>
<feature type="transmembrane region" description="Helical" evidence="7">
    <location>
        <begin position="269"/>
        <end position="288"/>
    </location>
</feature>
<proteinExistence type="evidence at transcript level"/>
<dbReference type="GO" id="GO:0015501">
    <property type="term" value="F:glutamate:sodium symporter activity"/>
    <property type="evidence" value="ECO:0007669"/>
    <property type="project" value="TreeGrafter"/>
</dbReference>
<accession>A0A6A7FSK6</accession>
<comment type="similarity">
    <text evidence="2 7">Belongs to the dicarboxylate/amino acid:cation symporter (DAACS) (TC 2.A.23) family.</text>
</comment>
<evidence type="ECO:0000256" key="1">
    <source>
        <dbReference type="ARBA" id="ARBA00004141"/>
    </source>
</evidence>
<dbReference type="GO" id="GO:0005313">
    <property type="term" value="F:L-glutamate transmembrane transporter activity"/>
    <property type="evidence" value="ECO:0007669"/>
    <property type="project" value="TreeGrafter"/>
</dbReference>
<dbReference type="SUPFAM" id="SSF118215">
    <property type="entry name" value="Proton glutamate symport protein"/>
    <property type="match status" value="1"/>
</dbReference>
<keyword evidence="4 7" id="KW-0812">Transmembrane</keyword>
<feature type="transmembrane region" description="Helical" evidence="7">
    <location>
        <begin position="94"/>
        <end position="115"/>
    </location>
</feature>
<protein>
    <recommendedName>
        <fullName evidence="7">Amino acid transporter</fullName>
    </recommendedName>
</protein>
<dbReference type="InterPro" id="IPR050746">
    <property type="entry name" value="DAACS"/>
</dbReference>
<dbReference type="PANTHER" id="PTHR11958">
    <property type="entry name" value="SODIUM/DICARBOXYLATE SYMPORTER-RELATED"/>
    <property type="match status" value="1"/>
</dbReference>
<evidence type="ECO:0000256" key="2">
    <source>
        <dbReference type="ARBA" id="ARBA00006148"/>
    </source>
</evidence>
<dbReference type="Gene3D" id="1.10.3860.10">
    <property type="entry name" value="Sodium:dicarboxylate symporter"/>
    <property type="match status" value="1"/>
</dbReference>
<evidence type="ECO:0000256" key="6">
    <source>
        <dbReference type="ARBA" id="ARBA00023136"/>
    </source>
</evidence>
<keyword evidence="5 7" id="KW-1133">Transmembrane helix</keyword>
<evidence type="ECO:0000256" key="5">
    <source>
        <dbReference type="ARBA" id="ARBA00022989"/>
    </source>
</evidence>
<evidence type="ECO:0000256" key="3">
    <source>
        <dbReference type="ARBA" id="ARBA00022448"/>
    </source>
</evidence>
<reference evidence="9" key="1">
    <citation type="submission" date="2017-11" db="EMBL/GenBank/DDBJ databases">
        <title>The sensing device of the deep-sea amphipod.</title>
        <authorList>
            <person name="Kobayashi H."/>
            <person name="Nagahama T."/>
            <person name="Arai W."/>
            <person name="Sasagawa Y."/>
            <person name="Umeda M."/>
            <person name="Hayashi T."/>
            <person name="Nikaido I."/>
            <person name="Watanabe H."/>
            <person name="Oguri K."/>
            <person name="Kitazato H."/>
            <person name="Fujioka K."/>
            <person name="Kido Y."/>
            <person name="Takami H."/>
        </authorList>
    </citation>
    <scope>NUCLEOTIDE SEQUENCE</scope>
    <source>
        <tissue evidence="9">Whole body</tissue>
    </source>
</reference>
<sequence>MRRRQASSGGTDGQSSSLPLQQHATVVYNSPDGGKPTTALPTSHTPLLDPTDPKAGSLLFAANPNTSQPSPRGSTSEMGRSKLGEVKAFFKRNLLPFLTISGVLSGAALGLILRYSRDTSWSKREVMYVGYLGEIFLRALKALIIPLIVSSLISAIGTLDLSLSKRIGLRAVAYYMTTTVSAVILGIILVVTIHPGSGSDEGIKQSGQAKEVTTPDLLMDLVRNIFPPNLIQACFQNYYTILIPPTLGPNDTKVPKEEYDIKGGYRNGMNIMGLVSFATCLGVALSVLGPKGRPLLNVFIALSDASMIITSWLIWISPLGIMFLIASMLIEMEDFSVMLGQLGWYFLTVIIGIFLHGFIVLPLIYTVLTRRLPFRFLANMTQAYITAFATASSSGTLPVTFQCLEEKNHIDSRVTRFVIPIGATINMDGTALYEAVAAIFITQVRGMDLSIGQIIAISITATAAAIGAAGIPQAGLVTMVMVLDVVGLPAEDVTLIIAVDWLLDRFRTMINVLGDSIGAGLVYEMSKKELAELDEIAAAEEARGGERRNTLGPEQIPLDNIESCKM</sequence>
<keyword evidence="3 7" id="KW-0813">Transport</keyword>
<evidence type="ECO:0000313" key="9">
    <source>
        <dbReference type="EMBL" id="LAC21025.1"/>
    </source>
</evidence>
<dbReference type="PANTHER" id="PTHR11958:SF63">
    <property type="entry name" value="AMINO ACID TRANSPORTER"/>
    <property type="match status" value="1"/>
</dbReference>
<feature type="transmembrane region" description="Helical" evidence="7">
    <location>
        <begin position="135"/>
        <end position="159"/>
    </location>
</feature>
<feature type="compositionally biased region" description="Polar residues" evidence="8">
    <location>
        <begin position="1"/>
        <end position="28"/>
    </location>
</feature>
<keyword evidence="6 7" id="KW-0472">Membrane</keyword>
<evidence type="ECO:0000256" key="4">
    <source>
        <dbReference type="ARBA" id="ARBA00022692"/>
    </source>
</evidence>
<organism evidence="9">
    <name type="scientific">Hirondellea gigas</name>
    <dbReference type="NCBI Taxonomy" id="1518452"/>
    <lineage>
        <taxon>Eukaryota</taxon>
        <taxon>Metazoa</taxon>
        <taxon>Ecdysozoa</taxon>
        <taxon>Arthropoda</taxon>
        <taxon>Crustacea</taxon>
        <taxon>Multicrustacea</taxon>
        <taxon>Malacostraca</taxon>
        <taxon>Eumalacostraca</taxon>
        <taxon>Peracarida</taxon>
        <taxon>Amphipoda</taxon>
        <taxon>Amphilochidea</taxon>
        <taxon>Lysianassida</taxon>
        <taxon>Lysianassidira</taxon>
        <taxon>Lysianassoidea</taxon>
        <taxon>Lysianassidae</taxon>
        <taxon>Hirondellea</taxon>
    </lineage>
</organism>
<dbReference type="InterPro" id="IPR001991">
    <property type="entry name" value="Na-dicarboxylate_symporter"/>
</dbReference>
<dbReference type="GO" id="GO:0015175">
    <property type="term" value="F:neutral L-amino acid transmembrane transporter activity"/>
    <property type="evidence" value="ECO:0007669"/>
    <property type="project" value="TreeGrafter"/>
</dbReference>
<dbReference type="Pfam" id="PF00375">
    <property type="entry name" value="SDF"/>
    <property type="match status" value="1"/>
</dbReference>
<feature type="transmembrane region" description="Helical" evidence="7">
    <location>
        <begin position="342"/>
        <end position="368"/>
    </location>
</feature>
<keyword evidence="7" id="KW-0769">Symport</keyword>
<feature type="transmembrane region" description="Helical" evidence="7">
    <location>
        <begin position="449"/>
        <end position="471"/>
    </location>
</feature>
<name>A0A6A7FSK6_9CRUS</name>
<feature type="compositionally biased region" description="Polar residues" evidence="8">
    <location>
        <begin position="63"/>
        <end position="78"/>
    </location>
</feature>
<evidence type="ECO:0000256" key="8">
    <source>
        <dbReference type="SAM" id="MobiDB-lite"/>
    </source>
</evidence>
<feature type="region of interest" description="Disordered" evidence="8">
    <location>
        <begin position="1"/>
        <end position="78"/>
    </location>
</feature>
<dbReference type="PRINTS" id="PR00173">
    <property type="entry name" value="EDTRNSPORT"/>
</dbReference>
<feature type="region of interest" description="Disordered" evidence="8">
    <location>
        <begin position="542"/>
        <end position="566"/>
    </location>
</feature>
<comment type="subcellular location">
    <subcellularLocation>
        <location evidence="1 7">Membrane</location>
        <topology evidence="1 7">Multi-pass membrane protein</topology>
    </subcellularLocation>
</comment>
<dbReference type="AlphaFoldDB" id="A0A6A7FSK6"/>